<feature type="transmembrane region" description="Helical" evidence="6">
    <location>
        <begin position="294"/>
        <end position="312"/>
    </location>
</feature>
<evidence type="ECO:0000256" key="4">
    <source>
        <dbReference type="ARBA" id="ARBA00023136"/>
    </source>
</evidence>
<feature type="transmembrane region" description="Helical" evidence="6">
    <location>
        <begin position="1022"/>
        <end position="1050"/>
    </location>
</feature>
<protein>
    <recommendedName>
        <fullName evidence="9">Cation-transporting P-type ATPase C-terminal domain-containing protein</fullName>
    </recommendedName>
</protein>
<dbReference type="Gene3D" id="1.20.1110.10">
    <property type="entry name" value="Calcium-transporting ATPase, transmembrane domain"/>
    <property type="match status" value="1"/>
</dbReference>
<evidence type="ECO:0000313" key="7">
    <source>
        <dbReference type="EMBL" id="KND02366.1"/>
    </source>
</evidence>
<dbReference type="RefSeq" id="XP_016610405.1">
    <property type="nucleotide sequence ID" value="XM_016751123.1"/>
</dbReference>
<evidence type="ECO:0000256" key="6">
    <source>
        <dbReference type="SAM" id="Phobius"/>
    </source>
</evidence>
<feature type="transmembrane region" description="Helical" evidence="6">
    <location>
        <begin position="951"/>
        <end position="976"/>
    </location>
</feature>
<dbReference type="InterPro" id="IPR036412">
    <property type="entry name" value="HAD-like_sf"/>
</dbReference>
<feature type="transmembrane region" description="Helical" evidence="6">
    <location>
        <begin position="1118"/>
        <end position="1139"/>
    </location>
</feature>
<evidence type="ECO:0000256" key="3">
    <source>
        <dbReference type="ARBA" id="ARBA00022989"/>
    </source>
</evidence>
<feature type="region of interest" description="Disordered" evidence="5">
    <location>
        <begin position="687"/>
        <end position="714"/>
    </location>
</feature>
<dbReference type="GO" id="GO:0016020">
    <property type="term" value="C:membrane"/>
    <property type="evidence" value="ECO:0007669"/>
    <property type="project" value="UniProtKB-SubCell"/>
</dbReference>
<dbReference type="VEuPathDB" id="FungiDB:SPPG_02836"/>
<dbReference type="InterPro" id="IPR039720">
    <property type="entry name" value="TMEM94"/>
</dbReference>
<dbReference type="eggNOG" id="KOG4383">
    <property type="taxonomic scope" value="Eukaryota"/>
</dbReference>
<feature type="transmembrane region" description="Helical" evidence="6">
    <location>
        <begin position="982"/>
        <end position="1001"/>
    </location>
</feature>
<comment type="subcellular location">
    <subcellularLocation>
        <location evidence="1">Membrane</location>
    </subcellularLocation>
</comment>
<keyword evidence="2 6" id="KW-0812">Transmembrane</keyword>
<sequence length="1201" mass="135583">MGWAGAEPQHEVIEINELRTSPSLEATHTVVEERFLAYHHLSADEAHRRLLTAADEVVSEYRAKASNQQSITAPIFKQSTIVSALSALGLIAFFVYARLESSPYQWRATAALVEAGLLLAALVWNVWLQMREWRLTSMEMSMRIQSIVDPLRKYGLSRKPDLKFPTSIPTVSISRVIRDQSVYTLPFNLIVEDDIVQMAYGDIAPCRIKYVSSHFDNAPGTEDQEYILEKGQLFKPSLFASPNPTLMRRAALNEGQFHFRAMETPLRDTLKKALNFQRPETVIARQFVVIRDYYFTRLFWVVLGAALLINVLRYSIKAAVHSEFRDQSVEMLVVLQIYTILPILPLVVPTLFVIMRSYGNAQILSLFDALQTSKTEFEDQEDVDEFDAAPPPTKDLVLDWGLVWKRFLDQFTNVDVTFLARTTGLVASLANTTVICAIDREGTISLPTPSVEQLFFFDESGDPVVLDVAEDSSDHVVRFHDKNWQEYISSLKPLGLNLLLNTDCGASLGRIRLDHHRKSNGMHLHGRVKSARQACLCQVGRQIGFSSDALKSFVSQKAIHAFAPYQANLSNGPEYHFEIPSFFAQVFKEAASETYQLFSEGNVDLIMESCSDYWNGRGLGTMDEAAEKKIFEFYQNAIISDAQIVAYSYRPIQHPTTLISKTTHPPIRPYVDSIYLELDNPVETISKSSSLNKLSDTEKSPSGRPRSKGNRKRYLSNIDRLQTPGEGKKQVYHEIVKGQTFLSMASLAFLPKANVIDFIEDLGLAGIRFVYFSSAPERESKAYAERLGLEIDWNSCILLSPDNGSTPGYLELHDMKARLPRGVDKIRDHIENVDDVPLHVSLFAECNSYSVREMVRIFQEHGEVVCCVGSSLNEMNVECFALADISIAIDPLSVLKARNHASTGPLSPLNVGAGFTSLPCAFSLHNDTSIYSLSQIIREARTIADHGRQAVVFYLSSQTSLCLIMILSYCLLFPPIFTGYQLFWLLWIILPPLSLSFLFSPHDPRVMTTMPVKNTHHLKDRWRFAVYFLIRFSVPVVLCVAVFAISLSVFKPDQPSDSVFGDFGISSWMHWSDGEQWALLYAQNCTLFVWVFLMVCISATCLHRIAHLKSFPPYRNRVWVGSAVTSLVLQTAFFAISIAPRGPYSLSLLPWWLFVIVFVGGPVLAVGVQEAVKIHDRREWERFQKRSKLEFNTKLGMHSPL</sequence>
<dbReference type="OMA" id="GCAMQTP"/>
<dbReference type="Proteomes" id="UP000053201">
    <property type="component" value="Unassembled WGS sequence"/>
</dbReference>
<feature type="transmembrane region" description="Helical" evidence="6">
    <location>
        <begin position="332"/>
        <end position="354"/>
    </location>
</feature>
<dbReference type="OrthoDB" id="5568754at2759"/>
<gene>
    <name evidence="7" type="ORF">SPPG_02836</name>
</gene>
<keyword evidence="8" id="KW-1185">Reference proteome</keyword>
<dbReference type="PANTHER" id="PTHR13219:SF6">
    <property type="entry name" value="TRANSMEMBRANE PROTEIN 94"/>
    <property type="match status" value="1"/>
</dbReference>
<evidence type="ECO:0000313" key="8">
    <source>
        <dbReference type="Proteomes" id="UP000053201"/>
    </source>
</evidence>
<evidence type="ECO:0000256" key="5">
    <source>
        <dbReference type="SAM" id="MobiDB-lite"/>
    </source>
</evidence>
<feature type="transmembrane region" description="Helical" evidence="6">
    <location>
        <begin position="1087"/>
        <end position="1106"/>
    </location>
</feature>
<dbReference type="InParanoid" id="A0A0L0HLR0"/>
<evidence type="ECO:0008006" key="9">
    <source>
        <dbReference type="Google" id="ProtNLM"/>
    </source>
</evidence>
<reference evidence="7 8" key="1">
    <citation type="submission" date="2009-08" db="EMBL/GenBank/DDBJ databases">
        <title>The Genome Sequence of Spizellomyces punctatus strain DAOM BR117.</title>
        <authorList>
            <consortium name="The Broad Institute Genome Sequencing Platform"/>
            <person name="Russ C."/>
            <person name="Cuomo C."/>
            <person name="Shea T."/>
            <person name="Young S.K."/>
            <person name="Zeng Q."/>
            <person name="Koehrsen M."/>
            <person name="Haas B."/>
            <person name="Borodovsky M."/>
            <person name="Guigo R."/>
            <person name="Alvarado L."/>
            <person name="Berlin A."/>
            <person name="Bochicchio J."/>
            <person name="Borenstein D."/>
            <person name="Chapman S."/>
            <person name="Chen Z."/>
            <person name="Engels R."/>
            <person name="Freedman E."/>
            <person name="Gellesch M."/>
            <person name="Goldberg J."/>
            <person name="Griggs A."/>
            <person name="Gujja S."/>
            <person name="Heiman D."/>
            <person name="Hepburn T."/>
            <person name="Howarth C."/>
            <person name="Jen D."/>
            <person name="Larson L."/>
            <person name="Lewis B."/>
            <person name="Mehta T."/>
            <person name="Park D."/>
            <person name="Pearson M."/>
            <person name="Roberts A."/>
            <person name="Saif S."/>
            <person name="Shenoy N."/>
            <person name="Sisk P."/>
            <person name="Stolte C."/>
            <person name="Sykes S."/>
            <person name="Thomson T."/>
            <person name="Walk T."/>
            <person name="White J."/>
            <person name="Yandava C."/>
            <person name="Burger G."/>
            <person name="Gray M.W."/>
            <person name="Holland P.W.H."/>
            <person name="King N."/>
            <person name="Lang F.B.F."/>
            <person name="Roger A.J."/>
            <person name="Ruiz-Trillo I."/>
            <person name="Lander E."/>
            <person name="Nusbaum C."/>
        </authorList>
    </citation>
    <scope>NUCLEOTIDE SEQUENCE [LARGE SCALE GENOMIC DNA]</scope>
    <source>
        <strain evidence="7 8">DAOM BR117</strain>
    </source>
</reference>
<feature type="transmembrane region" description="Helical" evidence="6">
    <location>
        <begin position="105"/>
        <end position="128"/>
    </location>
</feature>
<dbReference type="Gene3D" id="3.40.50.1000">
    <property type="entry name" value="HAD superfamily/HAD-like"/>
    <property type="match status" value="1"/>
</dbReference>
<feature type="transmembrane region" description="Helical" evidence="6">
    <location>
        <begin position="80"/>
        <end position="99"/>
    </location>
</feature>
<dbReference type="InterPro" id="IPR023298">
    <property type="entry name" value="ATPase_P-typ_TM_dom_sf"/>
</dbReference>
<keyword evidence="3 6" id="KW-1133">Transmembrane helix</keyword>
<feature type="transmembrane region" description="Helical" evidence="6">
    <location>
        <begin position="1151"/>
        <end position="1172"/>
    </location>
</feature>
<dbReference type="EMBL" id="KQ257453">
    <property type="protein sequence ID" value="KND02366.1"/>
    <property type="molecule type" value="Genomic_DNA"/>
</dbReference>
<keyword evidence="4 6" id="KW-0472">Membrane</keyword>
<dbReference type="PANTHER" id="PTHR13219">
    <property type="entry name" value="TRANSMEMBRANE PROTEIN 94"/>
    <property type="match status" value="1"/>
</dbReference>
<dbReference type="GeneID" id="27686395"/>
<dbReference type="InterPro" id="IPR023214">
    <property type="entry name" value="HAD_sf"/>
</dbReference>
<accession>A0A0L0HLR0</accession>
<evidence type="ECO:0000256" key="2">
    <source>
        <dbReference type="ARBA" id="ARBA00022692"/>
    </source>
</evidence>
<evidence type="ECO:0000256" key="1">
    <source>
        <dbReference type="ARBA" id="ARBA00004370"/>
    </source>
</evidence>
<feature type="compositionally biased region" description="Basic residues" evidence="5">
    <location>
        <begin position="705"/>
        <end position="714"/>
    </location>
</feature>
<proteinExistence type="predicted"/>
<dbReference type="SUPFAM" id="SSF56784">
    <property type="entry name" value="HAD-like"/>
    <property type="match status" value="1"/>
</dbReference>
<dbReference type="AlphaFoldDB" id="A0A0L0HLR0"/>
<name>A0A0L0HLR0_SPIPD</name>
<organism evidence="7 8">
    <name type="scientific">Spizellomyces punctatus (strain DAOM BR117)</name>
    <dbReference type="NCBI Taxonomy" id="645134"/>
    <lineage>
        <taxon>Eukaryota</taxon>
        <taxon>Fungi</taxon>
        <taxon>Fungi incertae sedis</taxon>
        <taxon>Chytridiomycota</taxon>
        <taxon>Chytridiomycota incertae sedis</taxon>
        <taxon>Chytridiomycetes</taxon>
        <taxon>Spizellomycetales</taxon>
        <taxon>Spizellomycetaceae</taxon>
        <taxon>Spizellomyces</taxon>
    </lineage>
</organism>
<dbReference type="SUPFAM" id="SSF81665">
    <property type="entry name" value="Calcium ATPase, transmembrane domain M"/>
    <property type="match status" value="1"/>
</dbReference>